<dbReference type="AlphaFoldDB" id="A0A6A6UYX8"/>
<proteinExistence type="predicted"/>
<name>A0A6A6UYX8_9PLEO</name>
<gene>
    <name evidence="1" type="ORF">M011DRAFT_462069</name>
</gene>
<sequence>MSIQFQQNTIVPHPSSSSAHLISSDGAVTCPVQVQSPENASKRPDCDVVTTQSMLTVNPKNSGIRYISRTERLDTPLQWLGMRKSKTIRVRRETCKDSTGKDFDREVTICETFIYSWSSRYWQRGAEWSSSRIIGNVFSTLQTWPVEYDLYHKSLDVMLHGSIDDLYGGYTAERCTRMLVISIIQPCWESLSLTAV</sequence>
<keyword evidence="2" id="KW-1185">Reference proteome</keyword>
<dbReference type="EMBL" id="MU006602">
    <property type="protein sequence ID" value="KAF2742943.1"/>
    <property type="molecule type" value="Genomic_DNA"/>
</dbReference>
<reference evidence="1" key="1">
    <citation type="journal article" date="2020" name="Stud. Mycol.">
        <title>101 Dothideomycetes genomes: a test case for predicting lifestyles and emergence of pathogens.</title>
        <authorList>
            <person name="Haridas S."/>
            <person name="Albert R."/>
            <person name="Binder M."/>
            <person name="Bloem J."/>
            <person name="Labutti K."/>
            <person name="Salamov A."/>
            <person name="Andreopoulos B."/>
            <person name="Baker S."/>
            <person name="Barry K."/>
            <person name="Bills G."/>
            <person name="Bluhm B."/>
            <person name="Cannon C."/>
            <person name="Castanera R."/>
            <person name="Culley D."/>
            <person name="Daum C."/>
            <person name="Ezra D."/>
            <person name="Gonzalez J."/>
            <person name="Henrissat B."/>
            <person name="Kuo A."/>
            <person name="Liang C."/>
            <person name="Lipzen A."/>
            <person name="Lutzoni F."/>
            <person name="Magnuson J."/>
            <person name="Mondo S."/>
            <person name="Nolan M."/>
            <person name="Ohm R."/>
            <person name="Pangilinan J."/>
            <person name="Park H.-J."/>
            <person name="Ramirez L."/>
            <person name="Alfaro M."/>
            <person name="Sun H."/>
            <person name="Tritt A."/>
            <person name="Yoshinaga Y."/>
            <person name="Zwiers L.-H."/>
            <person name="Turgeon B."/>
            <person name="Goodwin S."/>
            <person name="Spatafora J."/>
            <person name="Crous P."/>
            <person name="Grigoriev I."/>
        </authorList>
    </citation>
    <scope>NUCLEOTIDE SEQUENCE</scope>
    <source>
        <strain evidence="1">CBS 119925</strain>
    </source>
</reference>
<dbReference type="Proteomes" id="UP000799440">
    <property type="component" value="Unassembled WGS sequence"/>
</dbReference>
<organism evidence="1 2">
    <name type="scientific">Sporormia fimetaria CBS 119925</name>
    <dbReference type="NCBI Taxonomy" id="1340428"/>
    <lineage>
        <taxon>Eukaryota</taxon>
        <taxon>Fungi</taxon>
        <taxon>Dikarya</taxon>
        <taxon>Ascomycota</taxon>
        <taxon>Pezizomycotina</taxon>
        <taxon>Dothideomycetes</taxon>
        <taxon>Pleosporomycetidae</taxon>
        <taxon>Pleosporales</taxon>
        <taxon>Sporormiaceae</taxon>
        <taxon>Sporormia</taxon>
    </lineage>
</organism>
<evidence type="ECO:0000313" key="1">
    <source>
        <dbReference type="EMBL" id="KAF2742943.1"/>
    </source>
</evidence>
<evidence type="ECO:0000313" key="2">
    <source>
        <dbReference type="Proteomes" id="UP000799440"/>
    </source>
</evidence>
<accession>A0A6A6UYX8</accession>
<protein>
    <submittedName>
        <fullName evidence="1">Uncharacterized protein</fullName>
    </submittedName>
</protein>